<feature type="region of interest" description="Disordered" evidence="1">
    <location>
        <begin position="93"/>
        <end position="114"/>
    </location>
</feature>
<feature type="non-terminal residue" evidence="2">
    <location>
        <position position="288"/>
    </location>
</feature>
<evidence type="ECO:0000256" key="1">
    <source>
        <dbReference type="SAM" id="MobiDB-lite"/>
    </source>
</evidence>
<dbReference type="PANTHER" id="PTHR33861">
    <property type="entry name" value="PROTEIN CBG18333"/>
    <property type="match status" value="1"/>
</dbReference>
<evidence type="ECO:0000313" key="3">
    <source>
        <dbReference type="Proteomes" id="UP000037510"/>
    </source>
</evidence>
<dbReference type="AlphaFoldDB" id="A0A0L7KQ22"/>
<dbReference type="GO" id="GO:0005737">
    <property type="term" value="C:cytoplasm"/>
    <property type="evidence" value="ECO:0007669"/>
    <property type="project" value="TreeGrafter"/>
</dbReference>
<dbReference type="Pfam" id="PF15189">
    <property type="entry name" value="MEIOC"/>
    <property type="match status" value="2"/>
</dbReference>
<keyword evidence="3" id="KW-1185">Reference proteome</keyword>
<dbReference type="InterPro" id="IPR027963">
    <property type="entry name" value="MEIOC"/>
</dbReference>
<comment type="caution">
    <text evidence="2">The sequence shown here is derived from an EMBL/GenBank/DDBJ whole genome shotgun (WGS) entry which is preliminary data.</text>
</comment>
<accession>A0A0L7KQ22</accession>
<dbReference type="GO" id="GO:0005634">
    <property type="term" value="C:nucleus"/>
    <property type="evidence" value="ECO:0007669"/>
    <property type="project" value="TreeGrafter"/>
</dbReference>
<dbReference type="STRING" id="104452.A0A0L7KQ22"/>
<feature type="non-terminal residue" evidence="2">
    <location>
        <position position="1"/>
    </location>
</feature>
<evidence type="ECO:0000313" key="2">
    <source>
        <dbReference type="EMBL" id="KOB65195.1"/>
    </source>
</evidence>
<feature type="compositionally biased region" description="Basic and acidic residues" evidence="1">
    <location>
        <begin position="240"/>
        <end position="250"/>
    </location>
</feature>
<dbReference type="GO" id="GO:0048255">
    <property type="term" value="P:mRNA stabilization"/>
    <property type="evidence" value="ECO:0007669"/>
    <property type="project" value="TreeGrafter"/>
</dbReference>
<dbReference type="EMBL" id="JTDY01007445">
    <property type="protein sequence ID" value="KOB65195.1"/>
    <property type="molecule type" value="Genomic_DNA"/>
</dbReference>
<dbReference type="PANTHER" id="PTHR33861:SF5">
    <property type="entry name" value="GAMMA-TUBULIN COMPLEX COMPONENT"/>
    <property type="match status" value="1"/>
</dbReference>
<gene>
    <name evidence="2" type="ORF">OBRU01_23096</name>
</gene>
<reference evidence="2 3" key="1">
    <citation type="journal article" date="2015" name="Genome Biol. Evol.">
        <title>The genome of winter moth (Operophtera brumata) provides a genomic perspective on sexual dimorphism and phenology.</title>
        <authorList>
            <person name="Derks M.F."/>
            <person name="Smit S."/>
            <person name="Salis L."/>
            <person name="Schijlen E."/>
            <person name="Bossers A."/>
            <person name="Mateman C."/>
            <person name="Pijl A.S."/>
            <person name="de Ridder D."/>
            <person name="Groenen M.A."/>
            <person name="Visser M.E."/>
            <person name="Megens H.J."/>
        </authorList>
    </citation>
    <scope>NUCLEOTIDE SEQUENCE [LARGE SCALE GENOMIC DNA]</scope>
    <source>
        <strain evidence="2">WM2013NL</strain>
        <tissue evidence="2">Head and thorax</tissue>
    </source>
</reference>
<proteinExistence type="predicted"/>
<dbReference type="Proteomes" id="UP000037510">
    <property type="component" value="Unassembled WGS sequence"/>
</dbReference>
<dbReference type="GO" id="GO:0007141">
    <property type="term" value="P:male meiosis I"/>
    <property type="evidence" value="ECO:0007669"/>
    <property type="project" value="TreeGrafter"/>
</dbReference>
<feature type="compositionally biased region" description="Low complexity" evidence="1">
    <location>
        <begin position="212"/>
        <end position="238"/>
    </location>
</feature>
<protein>
    <submittedName>
        <fullName evidence="2">Uncharacterized protein</fullName>
    </submittedName>
</protein>
<organism evidence="2 3">
    <name type="scientific">Operophtera brumata</name>
    <name type="common">Winter moth</name>
    <name type="synonym">Phalaena brumata</name>
    <dbReference type="NCBI Taxonomy" id="104452"/>
    <lineage>
        <taxon>Eukaryota</taxon>
        <taxon>Metazoa</taxon>
        <taxon>Ecdysozoa</taxon>
        <taxon>Arthropoda</taxon>
        <taxon>Hexapoda</taxon>
        <taxon>Insecta</taxon>
        <taxon>Pterygota</taxon>
        <taxon>Neoptera</taxon>
        <taxon>Endopterygota</taxon>
        <taxon>Lepidoptera</taxon>
        <taxon>Glossata</taxon>
        <taxon>Ditrysia</taxon>
        <taxon>Geometroidea</taxon>
        <taxon>Geometridae</taxon>
        <taxon>Larentiinae</taxon>
        <taxon>Operophtera</taxon>
    </lineage>
</organism>
<feature type="region of interest" description="Disordered" evidence="1">
    <location>
        <begin position="205"/>
        <end position="260"/>
    </location>
</feature>
<dbReference type="GO" id="GO:0007144">
    <property type="term" value="P:female meiosis I"/>
    <property type="evidence" value="ECO:0007669"/>
    <property type="project" value="TreeGrafter"/>
</dbReference>
<feature type="compositionally biased region" description="Basic and acidic residues" evidence="1">
    <location>
        <begin position="93"/>
        <end position="104"/>
    </location>
</feature>
<name>A0A0L7KQ22_OPEBR</name>
<sequence length="288" mass="33029">MCYEQWRQLERERKRTEARLALAYPGRAVSSSNSIPVPRLPPCPTRVDRLTVDMLREHTKVLTLMGKMETLRASVSAAHRRHKPEESRITVLRRGQEDVPDREAAPGAFEPSAWRDDVRNMPDIAPHKEVESAMLSWRNAVTNVQAARKRELHPNHHNPRSNANDPILQLAEAVKNLCVSARRARCAMWCDLTLTVALAPPPYDEKAMENPTSESPTTTQVATTTTSTSSTTAKTAQTKLSEKEKRERRQANYKKHVQRNDFYRNQRYDARFMQNRHPYHYLATGPIN</sequence>